<dbReference type="CDD" id="cd00122">
    <property type="entry name" value="MBD"/>
    <property type="match status" value="1"/>
</dbReference>
<evidence type="ECO:0000256" key="1">
    <source>
        <dbReference type="ARBA" id="ARBA00004123"/>
    </source>
</evidence>
<dbReference type="PANTHER" id="PTHR46024:SF3">
    <property type="entry name" value="HISTONE-LYSINE N-METHYLTRANSFERASE SETDB2"/>
    <property type="match status" value="1"/>
</dbReference>
<keyword evidence="7" id="KW-0808">Transferase</keyword>
<keyword evidence="6" id="KW-0132">Cell division</keyword>
<evidence type="ECO:0000313" key="22">
    <source>
        <dbReference type="Ensembl" id="ENSACIP00000012012.1"/>
    </source>
</evidence>
<dbReference type="STRING" id="61819.ENSACIP00000012012"/>
<sequence length="568" mass="62318">GGLSAVVRAKTFWAEEDVDQVFSGVFQYLERLKAVLKRSAATDKGSGPCLPLVMCVRLTPNTFSSPDELLPADFLQHSPPSSCSSSSSPIFLPFNGLSSPTAPPACLASLPSMPQSSPLFWGQNPLKIPLLCGFKRLTAMPLIIPQEDLESWDVIYKAPCGLSLRNYGDVMLFLLATESYDILQVDFFTFNPSVTLDPPSLAGSQQPEQDLSRGAEPTPVELCVGDGGARPADFRYRKDRWPHGCFLSHSPVLFKACCDCTDGCSDAKRCACMAMTIGGRHYRHHRLLQPIPSGLFECGPWCGCDRARCQNRLVQRGIRVRLQVFKTQNRGWGVRCRDDLDRGTFVCIYAGVVLQRVPSPAEPQPAKTMRSDLPSDDEVEVVTEWLAPPVLEGRSNLLETPPPVSPSLHVPVIQRPSDSSAATTDRDEDAVTSEDDGVSGTKARRYLKRAATVDDVCFVDASREGNVSRFINHSCQPNLFIQNVFTDSHDPAFPVIAFFTSRTVSAGTELTWDYSATVPADSPQKQEVPCLCGSDCTSNAHNFTNNTTNTILITILLIKQLILQIMLL</sequence>
<dbReference type="InterPro" id="IPR046341">
    <property type="entry name" value="SET_dom_sf"/>
</dbReference>
<evidence type="ECO:0000259" key="20">
    <source>
        <dbReference type="PROSITE" id="PS50280"/>
    </source>
</evidence>
<feature type="region of interest" description="Disordered" evidence="19">
    <location>
        <begin position="394"/>
        <end position="439"/>
    </location>
</feature>
<dbReference type="GO" id="GO:0003677">
    <property type="term" value="F:DNA binding"/>
    <property type="evidence" value="ECO:0007669"/>
    <property type="project" value="InterPro"/>
</dbReference>
<dbReference type="GO" id="GO:0070828">
    <property type="term" value="P:heterochromatin organization"/>
    <property type="evidence" value="ECO:0007669"/>
    <property type="project" value="TreeGrafter"/>
</dbReference>
<dbReference type="OMA" id="DWDVIYK"/>
<dbReference type="PROSITE" id="PS50867">
    <property type="entry name" value="PRE_SET"/>
    <property type="match status" value="1"/>
</dbReference>
<dbReference type="InterPro" id="IPR001739">
    <property type="entry name" value="Methyl_CpG_DNA-bd"/>
</dbReference>
<dbReference type="InterPro" id="IPR051516">
    <property type="entry name" value="SETDB_methyltransferase"/>
</dbReference>
<keyword evidence="11" id="KW-0862">Zinc</keyword>
<keyword evidence="14" id="KW-0131">Cell cycle</keyword>
<evidence type="ECO:0000256" key="11">
    <source>
        <dbReference type="ARBA" id="ARBA00022833"/>
    </source>
</evidence>
<evidence type="ECO:0000256" key="10">
    <source>
        <dbReference type="ARBA" id="ARBA00022776"/>
    </source>
</evidence>
<evidence type="ECO:0000256" key="2">
    <source>
        <dbReference type="ARBA" id="ARBA00004286"/>
    </source>
</evidence>
<keyword evidence="13" id="KW-0539">Nucleus</keyword>
<keyword evidence="3" id="KW-0158">Chromosome</keyword>
<dbReference type="GO" id="GO:0005694">
    <property type="term" value="C:chromosome"/>
    <property type="evidence" value="ECO:0007669"/>
    <property type="project" value="UniProtKB-SubCell"/>
</dbReference>
<reference evidence="22" key="1">
    <citation type="submission" date="2025-08" db="UniProtKB">
        <authorList>
            <consortium name="Ensembl"/>
        </authorList>
    </citation>
    <scope>IDENTIFICATION</scope>
</reference>
<evidence type="ECO:0000256" key="4">
    <source>
        <dbReference type="ARBA" id="ARBA00022473"/>
    </source>
</evidence>
<dbReference type="GO" id="GO:0032259">
    <property type="term" value="P:methylation"/>
    <property type="evidence" value="ECO:0007669"/>
    <property type="project" value="UniProtKB-KW"/>
</dbReference>
<dbReference type="SMART" id="SM00317">
    <property type="entry name" value="SET"/>
    <property type="match status" value="1"/>
</dbReference>
<dbReference type="GO" id="GO:0005634">
    <property type="term" value="C:nucleus"/>
    <property type="evidence" value="ECO:0007669"/>
    <property type="project" value="UniProtKB-SubCell"/>
</dbReference>
<dbReference type="GO" id="GO:0051301">
    <property type="term" value="P:cell division"/>
    <property type="evidence" value="ECO:0007669"/>
    <property type="project" value="UniProtKB-KW"/>
</dbReference>
<organism evidence="22 23">
    <name type="scientific">Amphilophus citrinellus</name>
    <name type="common">Midas cichlid</name>
    <name type="synonym">Cichlasoma citrinellum</name>
    <dbReference type="NCBI Taxonomy" id="61819"/>
    <lineage>
        <taxon>Eukaryota</taxon>
        <taxon>Metazoa</taxon>
        <taxon>Chordata</taxon>
        <taxon>Craniata</taxon>
        <taxon>Vertebrata</taxon>
        <taxon>Euteleostomi</taxon>
        <taxon>Actinopterygii</taxon>
        <taxon>Neopterygii</taxon>
        <taxon>Teleostei</taxon>
        <taxon>Neoteleostei</taxon>
        <taxon>Acanthomorphata</taxon>
        <taxon>Ovalentaria</taxon>
        <taxon>Cichlomorphae</taxon>
        <taxon>Cichliformes</taxon>
        <taxon>Cichlidae</taxon>
        <taxon>New World cichlids</taxon>
        <taxon>Cichlasomatinae</taxon>
        <taxon>Heroini</taxon>
        <taxon>Amphilophus</taxon>
    </lineage>
</organism>
<evidence type="ECO:0000256" key="19">
    <source>
        <dbReference type="SAM" id="MobiDB-lite"/>
    </source>
</evidence>
<evidence type="ECO:0000259" key="21">
    <source>
        <dbReference type="PROSITE" id="PS50867"/>
    </source>
</evidence>
<evidence type="ECO:0000256" key="5">
    <source>
        <dbReference type="ARBA" id="ARBA00022603"/>
    </source>
</evidence>
<evidence type="ECO:0000313" key="23">
    <source>
        <dbReference type="Proteomes" id="UP000261340"/>
    </source>
</evidence>
<evidence type="ECO:0000256" key="13">
    <source>
        <dbReference type="ARBA" id="ARBA00023242"/>
    </source>
</evidence>
<evidence type="ECO:0000256" key="15">
    <source>
        <dbReference type="ARBA" id="ARBA00039052"/>
    </source>
</evidence>
<evidence type="ECO:0000256" key="6">
    <source>
        <dbReference type="ARBA" id="ARBA00022618"/>
    </source>
</evidence>
<dbReference type="Pfam" id="PF01429">
    <property type="entry name" value="MBD"/>
    <property type="match status" value="1"/>
</dbReference>
<dbReference type="Ensembl" id="ENSACIT00000012353.1">
    <property type="protein sequence ID" value="ENSACIP00000012012.1"/>
    <property type="gene ID" value="ENSACIG00000009349.1"/>
</dbReference>
<dbReference type="GO" id="GO:0010629">
    <property type="term" value="P:negative regulation of gene expression"/>
    <property type="evidence" value="ECO:0007669"/>
    <property type="project" value="TreeGrafter"/>
</dbReference>
<feature type="compositionally biased region" description="Acidic residues" evidence="19">
    <location>
        <begin position="426"/>
        <end position="437"/>
    </location>
</feature>
<dbReference type="Proteomes" id="UP000261340">
    <property type="component" value="Unplaced"/>
</dbReference>
<evidence type="ECO:0000256" key="18">
    <source>
        <dbReference type="ARBA" id="ARBA00049087"/>
    </source>
</evidence>
<dbReference type="EC" id="2.1.1.366" evidence="15"/>
<keyword evidence="8" id="KW-0949">S-adenosyl-L-methionine</keyword>
<dbReference type="SMART" id="SM00391">
    <property type="entry name" value="MBD"/>
    <property type="match status" value="1"/>
</dbReference>
<keyword evidence="10" id="KW-0498">Mitosis</keyword>
<keyword evidence="5" id="KW-0489">Methyltransferase</keyword>
<dbReference type="InterPro" id="IPR007728">
    <property type="entry name" value="Pre-SET_dom"/>
</dbReference>
<feature type="domain" description="Pre-SET" evidence="21">
    <location>
        <begin position="256"/>
        <end position="317"/>
    </location>
</feature>
<evidence type="ECO:0000256" key="17">
    <source>
        <dbReference type="ARBA" id="ARBA00042995"/>
    </source>
</evidence>
<keyword evidence="9" id="KW-0479">Metal-binding</keyword>
<dbReference type="SMART" id="SM00468">
    <property type="entry name" value="PreSET"/>
    <property type="match status" value="1"/>
</dbReference>
<evidence type="ECO:0000256" key="9">
    <source>
        <dbReference type="ARBA" id="ARBA00022723"/>
    </source>
</evidence>
<accession>A0A3Q0RP08</accession>
<comment type="subcellular location">
    <subcellularLocation>
        <location evidence="2">Chromosome</location>
    </subcellularLocation>
    <subcellularLocation>
        <location evidence="1">Nucleus</location>
    </subcellularLocation>
</comment>
<dbReference type="PROSITE" id="PS50280">
    <property type="entry name" value="SET"/>
    <property type="match status" value="1"/>
</dbReference>
<evidence type="ECO:0000256" key="14">
    <source>
        <dbReference type="ARBA" id="ARBA00023306"/>
    </source>
</evidence>
<comment type="catalytic activity">
    <reaction evidence="18">
        <text>N(6),N(6)-dimethyl-L-lysyl(9)-[histone H3] + S-adenosyl-L-methionine = N(6),N(6),N(6)-trimethyl-L-lysyl(9)-[histone H3] + S-adenosyl-L-homocysteine + H(+)</text>
        <dbReference type="Rhea" id="RHEA:60288"/>
        <dbReference type="Rhea" id="RHEA-COMP:15538"/>
        <dbReference type="Rhea" id="RHEA-COMP:15541"/>
        <dbReference type="ChEBI" id="CHEBI:15378"/>
        <dbReference type="ChEBI" id="CHEBI:57856"/>
        <dbReference type="ChEBI" id="CHEBI:59789"/>
        <dbReference type="ChEBI" id="CHEBI:61961"/>
        <dbReference type="ChEBI" id="CHEBI:61976"/>
        <dbReference type="EC" id="2.1.1.366"/>
    </reaction>
</comment>
<dbReference type="SUPFAM" id="SSF54171">
    <property type="entry name" value="DNA-binding domain"/>
    <property type="match status" value="1"/>
</dbReference>
<dbReference type="GeneTree" id="ENSGT00940000158209"/>
<evidence type="ECO:0000256" key="3">
    <source>
        <dbReference type="ARBA" id="ARBA00022454"/>
    </source>
</evidence>
<name>A0A3Q0RP08_AMPCI</name>
<keyword evidence="4" id="KW-0217">Developmental protein</keyword>
<keyword evidence="12" id="KW-0156">Chromatin regulator</keyword>
<evidence type="ECO:0000256" key="8">
    <source>
        <dbReference type="ARBA" id="ARBA00022691"/>
    </source>
</evidence>
<evidence type="ECO:0000256" key="12">
    <source>
        <dbReference type="ARBA" id="ARBA00022853"/>
    </source>
</evidence>
<dbReference type="AlphaFoldDB" id="A0A3Q0RP08"/>
<evidence type="ECO:0000256" key="7">
    <source>
        <dbReference type="ARBA" id="ARBA00022679"/>
    </source>
</evidence>
<proteinExistence type="predicted"/>
<dbReference type="InterPro" id="IPR016177">
    <property type="entry name" value="DNA-bd_dom_sf"/>
</dbReference>
<dbReference type="Pfam" id="PF05033">
    <property type="entry name" value="Pre-SET"/>
    <property type="match status" value="1"/>
</dbReference>
<dbReference type="Pfam" id="PF00856">
    <property type="entry name" value="SET"/>
    <property type="match status" value="1"/>
</dbReference>
<evidence type="ECO:0000256" key="16">
    <source>
        <dbReference type="ARBA" id="ARBA00040299"/>
    </source>
</evidence>
<dbReference type="Gene3D" id="2.170.270.10">
    <property type="entry name" value="SET domain"/>
    <property type="match status" value="2"/>
</dbReference>
<dbReference type="GO" id="GO:0008270">
    <property type="term" value="F:zinc ion binding"/>
    <property type="evidence" value="ECO:0007669"/>
    <property type="project" value="InterPro"/>
</dbReference>
<reference evidence="22" key="2">
    <citation type="submission" date="2025-09" db="UniProtKB">
        <authorList>
            <consortium name="Ensembl"/>
        </authorList>
    </citation>
    <scope>IDENTIFICATION</scope>
</reference>
<dbReference type="InterPro" id="IPR001214">
    <property type="entry name" value="SET_dom"/>
</dbReference>
<dbReference type="SUPFAM" id="SSF82199">
    <property type="entry name" value="SET domain"/>
    <property type="match status" value="1"/>
</dbReference>
<protein>
    <recommendedName>
        <fullName evidence="16">Histone-lysine N-methyltransferase SETDB2</fullName>
        <ecNumber evidence="15">2.1.1.366</ecNumber>
    </recommendedName>
    <alternativeName>
        <fullName evidence="17">SET domain bifurcated 2</fullName>
    </alternativeName>
</protein>
<dbReference type="PANTHER" id="PTHR46024">
    <property type="entry name" value="HISTONE-LYSINE N-METHYLTRANSFERASE EGGLESS"/>
    <property type="match status" value="1"/>
</dbReference>
<dbReference type="GO" id="GO:0140947">
    <property type="term" value="F:histone H3K9me2 methyltransferase activity"/>
    <property type="evidence" value="ECO:0007669"/>
    <property type="project" value="UniProtKB-EC"/>
</dbReference>
<keyword evidence="23" id="KW-1185">Reference proteome</keyword>
<feature type="domain" description="SET" evidence="20">
    <location>
        <begin position="320"/>
        <end position="515"/>
    </location>
</feature>